<evidence type="ECO:0000256" key="2">
    <source>
        <dbReference type="ARBA" id="ARBA00022741"/>
    </source>
</evidence>
<dbReference type="GO" id="GO:0005741">
    <property type="term" value="C:mitochondrial outer membrane"/>
    <property type="evidence" value="ECO:0007669"/>
    <property type="project" value="TreeGrafter"/>
</dbReference>
<reference evidence="10 11" key="1">
    <citation type="journal article" date="2023" name="BMC Biol.">
        <title>The compact genome of the sponge Oopsacas minuta (Hexactinellida) is lacking key metazoan core genes.</title>
        <authorList>
            <person name="Santini S."/>
            <person name="Schenkelaars Q."/>
            <person name="Jourda C."/>
            <person name="Duchesne M."/>
            <person name="Belahbib H."/>
            <person name="Rocher C."/>
            <person name="Selva M."/>
            <person name="Riesgo A."/>
            <person name="Vervoort M."/>
            <person name="Leys S.P."/>
            <person name="Kodjabachian L."/>
            <person name="Le Bivic A."/>
            <person name="Borchiellini C."/>
            <person name="Claverie J.M."/>
            <person name="Renard E."/>
        </authorList>
    </citation>
    <scope>NUCLEOTIDE SEQUENCE [LARGE SCALE GENOMIC DNA]</scope>
    <source>
        <strain evidence="10">SPO-2</strain>
    </source>
</reference>
<dbReference type="Pfam" id="PF00350">
    <property type="entry name" value="Dynamin_N"/>
    <property type="match status" value="1"/>
</dbReference>
<evidence type="ECO:0000256" key="3">
    <source>
        <dbReference type="ARBA" id="ARBA00022801"/>
    </source>
</evidence>
<keyword evidence="2" id="KW-0547">Nucleotide-binding</keyword>
<dbReference type="EMBL" id="JAKMXF010000022">
    <property type="protein sequence ID" value="KAI6660997.1"/>
    <property type="molecule type" value="Genomic_DNA"/>
</dbReference>
<evidence type="ECO:0000313" key="11">
    <source>
        <dbReference type="Proteomes" id="UP001165289"/>
    </source>
</evidence>
<dbReference type="SUPFAM" id="SSF52540">
    <property type="entry name" value="P-loop containing nucleoside triphosphate hydrolases"/>
    <property type="match status" value="1"/>
</dbReference>
<dbReference type="InterPro" id="IPR027094">
    <property type="entry name" value="Mitofusin_fam"/>
</dbReference>
<comment type="caution">
    <text evidence="10">The sequence shown here is derived from an EMBL/GenBank/DDBJ whole genome shotgun (WGS) entry which is preliminary data.</text>
</comment>
<keyword evidence="4 7" id="KW-0175">Coiled coil</keyword>
<dbReference type="AlphaFoldDB" id="A0AAV7KI07"/>
<keyword evidence="6 8" id="KW-0472">Membrane</keyword>
<keyword evidence="3" id="KW-0378">Hydrolase</keyword>
<feature type="domain" description="Dynamin-type G" evidence="9">
    <location>
        <begin position="111"/>
        <end position="361"/>
    </location>
</feature>
<evidence type="ECO:0000256" key="4">
    <source>
        <dbReference type="ARBA" id="ARBA00023054"/>
    </source>
</evidence>
<dbReference type="GO" id="GO:0008053">
    <property type="term" value="P:mitochondrial fusion"/>
    <property type="evidence" value="ECO:0007669"/>
    <property type="project" value="TreeGrafter"/>
</dbReference>
<dbReference type="FunFam" id="3.40.50.300:FF:002843">
    <property type="entry name" value="Mitofusin 2"/>
    <property type="match status" value="1"/>
</dbReference>
<organism evidence="10 11">
    <name type="scientific">Oopsacas minuta</name>
    <dbReference type="NCBI Taxonomy" id="111878"/>
    <lineage>
        <taxon>Eukaryota</taxon>
        <taxon>Metazoa</taxon>
        <taxon>Porifera</taxon>
        <taxon>Hexactinellida</taxon>
        <taxon>Hexasterophora</taxon>
        <taxon>Lyssacinosida</taxon>
        <taxon>Leucopsacidae</taxon>
        <taxon>Oopsacas</taxon>
    </lineage>
</organism>
<dbReference type="InterPro" id="IPR027417">
    <property type="entry name" value="P-loop_NTPase"/>
</dbReference>
<name>A0AAV7KI07_9METZ</name>
<dbReference type="GO" id="GO:0005525">
    <property type="term" value="F:GTP binding"/>
    <property type="evidence" value="ECO:0007669"/>
    <property type="project" value="UniProtKB-KW"/>
</dbReference>
<sequence length="659" mass="74788">MDLLDQSLPLSSPTSTKGGVFPLTKSITIHEHMLPSLHEARPLERFAQVKSKALNIFSTLIDSLKQSEHFLSTQRRHPKIKGDLLIQLVDDNTKVVSEWVSQAAGIKDIISRRQMKIVFFGRTSNGKSTCINAMLREQVLPSGFGHTTCCFCSVVGSEEREGYMELVGPSDKGEKLPLTSVDQLVNALQDDKLDAGSIVRVHWPKEHCELLRYDVELVDSPGIDIDDYTDDWIDKHCLDADVFVLVANSESTLMRAEKRFFSTVAERLSSPNIFVLNNRWDMPAATKEAAKIRHQHIERCQEFLVKELKSVDLFTAKERIYFVSGKEAVERRTSVKQISSVDNLAVERKFEFERFELKLLECLSTSAVRTKFSKHIQKGVEVVDSLEQLMREIEQQAEDHLKALLRDQTECRESLRLMEERRLELIQVQEGEAGPLLIQARNIVCDICRRERLSLSQLADRFEQNFSSEQAEHFQTGLIDFIDNQLTQKLNNESSTQLTEFFHKVTHDITSKIIAPIDRRMSMDLLGQESVQNAQFVNFKTEMRPDCAHLLQDFKPDLEYHFILSPVRLAPFLNRIGLFSICSSVVRTLPAGFSSMIYRGPLSIPAVTIATALSITFLVQKVTSWKFILVSGGGLATLGLADWSLFNEEAKLGLLRAQL</sequence>
<evidence type="ECO:0000313" key="10">
    <source>
        <dbReference type="EMBL" id="KAI6660997.1"/>
    </source>
</evidence>
<dbReference type="GO" id="GO:0003924">
    <property type="term" value="F:GTPase activity"/>
    <property type="evidence" value="ECO:0007669"/>
    <property type="project" value="InterPro"/>
</dbReference>
<dbReference type="PROSITE" id="PS51718">
    <property type="entry name" value="G_DYNAMIN_2"/>
    <property type="match status" value="1"/>
</dbReference>
<dbReference type="PANTHER" id="PTHR10465">
    <property type="entry name" value="TRANSMEMBRANE GTPASE FZO1"/>
    <property type="match status" value="1"/>
</dbReference>
<accession>A0AAV7KI07</accession>
<keyword evidence="5" id="KW-0342">GTP-binding</keyword>
<evidence type="ECO:0000256" key="8">
    <source>
        <dbReference type="SAM" id="Phobius"/>
    </source>
</evidence>
<keyword evidence="11" id="KW-1185">Reference proteome</keyword>
<feature type="transmembrane region" description="Helical" evidence="8">
    <location>
        <begin position="625"/>
        <end position="646"/>
    </location>
</feature>
<dbReference type="Gene3D" id="3.40.50.300">
    <property type="entry name" value="P-loop containing nucleotide triphosphate hydrolases"/>
    <property type="match status" value="1"/>
</dbReference>
<keyword evidence="8" id="KW-0812">Transmembrane</keyword>
<gene>
    <name evidence="10" type="ORF">LOD99_13720</name>
</gene>
<evidence type="ECO:0000256" key="1">
    <source>
        <dbReference type="ARBA" id="ARBA00004370"/>
    </source>
</evidence>
<evidence type="ECO:0000256" key="6">
    <source>
        <dbReference type="ARBA" id="ARBA00023136"/>
    </source>
</evidence>
<evidence type="ECO:0000256" key="7">
    <source>
        <dbReference type="SAM" id="Coils"/>
    </source>
</evidence>
<comment type="subcellular location">
    <subcellularLocation>
        <location evidence="1">Membrane</location>
    </subcellularLocation>
</comment>
<keyword evidence="8" id="KW-1133">Transmembrane helix</keyword>
<dbReference type="GO" id="GO:0051646">
    <property type="term" value="P:mitochondrion localization"/>
    <property type="evidence" value="ECO:0007669"/>
    <property type="project" value="TreeGrafter"/>
</dbReference>
<dbReference type="InterPro" id="IPR045063">
    <property type="entry name" value="Dynamin_N"/>
</dbReference>
<feature type="transmembrane region" description="Helical" evidence="8">
    <location>
        <begin position="602"/>
        <end position="619"/>
    </location>
</feature>
<protein>
    <submittedName>
        <fullName evidence="10">Mitofusin-2-like isoform X1</fullName>
    </submittedName>
</protein>
<evidence type="ECO:0000259" key="9">
    <source>
        <dbReference type="PROSITE" id="PS51718"/>
    </source>
</evidence>
<feature type="coiled-coil region" evidence="7">
    <location>
        <begin position="376"/>
        <end position="406"/>
    </location>
</feature>
<dbReference type="InterPro" id="IPR030381">
    <property type="entry name" value="G_DYNAMIN_dom"/>
</dbReference>
<dbReference type="Proteomes" id="UP001165289">
    <property type="component" value="Unassembled WGS sequence"/>
</dbReference>
<proteinExistence type="predicted"/>
<dbReference type="PANTHER" id="PTHR10465:SF3">
    <property type="entry name" value="TRANSMEMBRANE GTPASE MARF-RELATED"/>
    <property type="match status" value="1"/>
</dbReference>
<evidence type="ECO:0000256" key="5">
    <source>
        <dbReference type="ARBA" id="ARBA00023134"/>
    </source>
</evidence>